<dbReference type="InterPro" id="IPR008995">
    <property type="entry name" value="Mo/tungstate-bd_C_term_dom"/>
</dbReference>
<dbReference type="PANTHER" id="PTHR43875:SF1">
    <property type="entry name" value="OSMOPROTECTIVE COMPOUNDS UPTAKE ATP-BINDING PROTEIN GGTA"/>
    <property type="match status" value="1"/>
</dbReference>
<dbReference type="InterPro" id="IPR047641">
    <property type="entry name" value="ABC_transpr_MalK/UgpC-like"/>
</dbReference>
<dbReference type="NCBIfam" id="NF008653">
    <property type="entry name" value="PRK11650.1"/>
    <property type="match status" value="1"/>
</dbReference>
<dbReference type="InterPro" id="IPR017871">
    <property type="entry name" value="ABC_transporter-like_CS"/>
</dbReference>
<dbReference type="GO" id="GO:0005524">
    <property type="term" value="F:ATP binding"/>
    <property type="evidence" value="ECO:0007669"/>
    <property type="project" value="UniProtKB-KW"/>
</dbReference>
<dbReference type="InterPro" id="IPR003593">
    <property type="entry name" value="AAA+_ATPase"/>
</dbReference>
<keyword evidence="3" id="KW-0067">ATP-binding</keyword>
<gene>
    <name evidence="5" type="ORF">MYMAC_005237</name>
</gene>
<dbReference type="EMBL" id="CP022203">
    <property type="protein sequence ID" value="ATB49590.1"/>
    <property type="molecule type" value="Genomic_DNA"/>
</dbReference>
<dbReference type="Gene3D" id="2.40.50.100">
    <property type="match status" value="1"/>
</dbReference>
<dbReference type="InterPro" id="IPR003439">
    <property type="entry name" value="ABC_transporter-like_ATP-bd"/>
</dbReference>
<dbReference type="SMART" id="SM00382">
    <property type="entry name" value="AAA"/>
    <property type="match status" value="1"/>
</dbReference>
<name>A0A250K119_9BACT</name>
<evidence type="ECO:0000256" key="2">
    <source>
        <dbReference type="ARBA" id="ARBA00022741"/>
    </source>
</evidence>
<dbReference type="GO" id="GO:0140359">
    <property type="term" value="F:ABC-type transporter activity"/>
    <property type="evidence" value="ECO:0007669"/>
    <property type="project" value="InterPro"/>
</dbReference>
<dbReference type="PROSITE" id="PS50893">
    <property type="entry name" value="ABC_TRANSPORTER_2"/>
    <property type="match status" value="1"/>
</dbReference>
<dbReference type="InterPro" id="IPR013611">
    <property type="entry name" value="Transp-assoc_OB_typ2"/>
</dbReference>
<keyword evidence="2" id="KW-0547">Nucleotide-binding</keyword>
<dbReference type="PANTHER" id="PTHR43875">
    <property type="entry name" value="MALTODEXTRIN IMPORT ATP-BINDING PROTEIN MSMX"/>
    <property type="match status" value="1"/>
</dbReference>
<dbReference type="CDD" id="cd03301">
    <property type="entry name" value="ABC_MalK_N"/>
    <property type="match status" value="1"/>
</dbReference>
<dbReference type="OrthoDB" id="9809450at2"/>
<dbReference type="Gene3D" id="3.40.50.300">
    <property type="entry name" value="P-loop containing nucleotide triphosphate hydrolases"/>
    <property type="match status" value="1"/>
</dbReference>
<dbReference type="GO" id="GO:0008643">
    <property type="term" value="P:carbohydrate transport"/>
    <property type="evidence" value="ECO:0007669"/>
    <property type="project" value="InterPro"/>
</dbReference>
<dbReference type="GO" id="GO:0055052">
    <property type="term" value="C:ATP-binding cassette (ABC) transporter complex, substrate-binding subunit-containing"/>
    <property type="evidence" value="ECO:0007669"/>
    <property type="project" value="TreeGrafter"/>
</dbReference>
<evidence type="ECO:0000313" key="5">
    <source>
        <dbReference type="EMBL" id="ATB49590.1"/>
    </source>
</evidence>
<feature type="domain" description="ABC transporter" evidence="4">
    <location>
        <begin position="17"/>
        <end position="247"/>
    </location>
</feature>
<dbReference type="Gene3D" id="2.40.50.140">
    <property type="entry name" value="Nucleic acid-binding proteins"/>
    <property type="match status" value="1"/>
</dbReference>
<sequence length="375" mass="40747">MRDRLPINFSEHDLSEVTLSGIKKSFGQNLIVKGVDLQVGEGEFLVMVGPSGCGKTTLLRLIAGLEQVDAGELRIGGARVNDVPPRDRDVAMVFQSYALYPHMTVRENLAFGLTLRKFPAAEIDTRVREVAGMLELGHLLERKPKALSGGQRQRVAMGRAIVRRPRVFLFDEPLSNLDTALRVQMRGELARLHRRLGATMIYVTHDQVEAMTLATRVAVFNGGLLQQVGPPLELYNRPANQFVAGFLGSPAMNFLEARREGAHFAGKGFTLPCPADVDTQEATVLLGLRPQDLRVVSQGPLTGTVDAVERLGFDGYAFVNTESGPVAARFDKGVSVAVGDTVHLAPVADALHVFTKDGAKALRHPEQRAALEVAS</sequence>
<evidence type="ECO:0000259" key="4">
    <source>
        <dbReference type="PROSITE" id="PS50893"/>
    </source>
</evidence>
<dbReference type="GO" id="GO:0016887">
    <property type="term" value="F:ATP hydrolysis activity"/>
    <property type="evidence" value="ECO:0007669"/>
    <property type="project" value="InterPro"/>
</dbReference>
<dbReference type="KEGG" id="mmas:MYMAC_005237"/>
<accession>A0A250K119</accession>
<reference evidence="5 6" key="1">
    <citation type="submission" date="2017-06" db="EMBL/GenBank/DDBJ databases">
        <title>Sequencing and comparative analysis of myxobacterial genomes.</title>
        <authorList>
            <person name="Rupp O."/>
            <person name="Goesmann A."/>
            <person name="Sogaard-Andersen L."/>
        </authorList>
    </citation>
    <scope>NUCLEOTIDE SEQUENCE [LARGE SCALE GENOMIC DNA]</scope>
    <source>
        <strain evidence="5 6">DSM 14697</strain>
    </source>
</reference>
<keyword evidence="6" id="KW-1185">Reference proteome</keyword>
<evidence type="ECO:0000256" key="3">
    <source>
        <dbReference type="ARBA" id="ARBA00022840"/>
    </source>
</evidence>
<dbReference type="Pfam" id="PF00005">
    <property type="entry name" value="ABC_tran"/>
    <property type="match status" value="1"/>
</dbReference>
<keyword evidence="1" id="KW-0813">Transport</keyword>
<dbReference type="Proteomes" id="UP000217343">
    <property type="component" value="Chromosome"/>
</dbReference>
<protein>
    <submittedName>
        <fullName evidence="5">Glycerol-3-phosphate ABC transporter ATPase</fullName>
    </submittedName>
</protein>
<evidence type="ECO:0000313" key="6">
    <source>
        <dbReference type="Proteomes" id="UP000217343"/>
    </source>
</evidence>
<dbReference type="SUPFAM" id="SSF52540">
    <property type="entry name" value="P-loop containing nucleoside triphosphate hydrolases"/>
    <property type="match status" value="1"/>
</dbReference>
<dbReference type="PROSITE" id="PS00211">
    <property type="entry name" value="ABC_TRANSPORTER_1"/>
    <property type="match status" value="1"/>
</dbReference>
<dbReference type="Pfam" id="PF08402">
    <property type="entry name" value="TOBE_2"/>
    <property type="match status" value="1"/>
</dbReference>
<dbReference type="AlphaFoldDB" id="A0A250K119"/>
<dbReference type="InterPro" id="IPR027417">
    <property type="entry name" value="P-loop_NTPase"/>
</dbReference>
<dbReference type="InterPro" id="IPR015855">
    <property type="entry name" value="ABC_transpr_MalK-like"/>
</dbReference>
<dbReference type="InterPro" id="IPR012340">
    <property type="entry name" value="NA-bd_OB-fold"/>
</dbReference>
<proteinExistence type="predicted"/>
<dbReference type="SUPFAM" id="SSF50331">
    <property type="entry name" value="MOP-like"/>
    <property type="match status" value="1"/>
</dbReference>
<organism evidence="5 6">
    <name type="scientific">Corallococcus macrosporus DSM 14697</name>
    <dbReference type="NCBI Taxonomy" id="1189310"/>
    <lineage>
        <taxon>Bacteria</taxon>
        <taxon>Pseudomonadati</taxon>
        <taxon>Myxococcota</taxon>
        <taxon>Myxococcia</taxon>
        <taxon>Myxococcales</taxon>
        <taxon>Cystobacterineae</taxon>
        <taxon>Myxococcaceae</taxon>
        <taxon>Corallococcus</taxon>
    </lineage>
</organism>
<dbReference type="FunFam" id="3.40.50.300:FF:000042">
    <property type="entry name" value="Maltose/maltodextrin ABC transporter, ATP-binding protein"/>
    <property type="match status" value="1"/>
</dbReference>
<evidence type="ECO:0000256" key="1">
    <source>
        <dbReference type="ARBA" id="ARBA00022448"/>
    </source>
</evidence>